<protein>
    <submittedName>
        <fullName evidence="2">Uncharacterized protein</fullName>
    </submittedName>
</protein>
<dbReference type="RefSeq" id="XP_045291281.1">
    <property type="nucleotide sequence ID" value="XM_045427306.1"/>
</dbReference>
<dbReference type="AlphaFoldDB" id="C0NAW0"/>
<reference evidence="2" key="1">
    <citation type="submission" date="2009-02" db="EMBL/GenBank/DDBJ databases">
        <title>The Genome Sequence of Ajellomyces capsulatus strain G186AR.</title>
        <authorList>
            <consortium name="The Broad Institute Genome Sequencing Platform"/>
            <person name="Champion M."/>
            <person name="Cuomo C."/>
            <person name="Ma L.-J."/>
            <person name="Henn M.R."/>
            <person name="Sil A."/>
            <person name="Goldman B."/>
            <person name="Young S.K."/>
            <person name="Kodira C.D."/>
            <person name="Zeng Q."/>
            <person name="Koehrsen M."/>
            <person name="Alvarado L."/>
            <person name="Berlin A."/>
            <person name="Borenstein D."/>
            <person name="Chen Z."/>
            <person name="Engels R."/>
            <person name="Freedman E."/>
            <person name="Gellesch M."/>
            <person name="Goldberg J."/>
            <person name="Griggs A."/>
            <person name="Gujja S."/>
            <person name="Heiman D."/>
            <person name="Hepburn T."/>
            <person name="Howarth C."/>
            <person name="Jen D."/>
            <person name="Larson L."/>
            <person name="Lewis B."/>
            <person name="Mehta T."/>
            <person name="Park D."/>
            <person name="Pearson M."/>
            <person name="Roberts A."/>
            <person name="Saif S."/>
            <person name="Shea T."/>
            <person name="Shenoy N."/>
            <person name="Sisk P."/>
            <person name="Stolte C."/>
            <person name="Sykes S."/>
            <person name="Walk T."/>
            <person name="White J."/>
            <person name="Yandava C."/>
            <person name="Klein B."/>
            <person name="McEwen J.G."/>
            <person name="Puccia R."/>
            <person name="Goldman G.H."/>
            <person name="Felipe M.S."/>
            <person name="Nino-Vega G."/>
            <person name="San-Blas G."/>
            <person name="Taylor J."/>
            <person name="Mendoza L."/>
            <person name="Galagan J."/>
            <person name="Nusbaum C."/>
            <person name="Birren B."/>
        </authorList>
    </citation>
    <scope>NUCLEOTIDE SEQUENCE</scope>
    <source>
        <strain evidence="2">G186AR</strain>
    </source>
</reference>
<name>C0NAW0_AJECG</name>
<gene>
    <name evidence="2" type="ORF">HCBG_00256</name>
</gene>
<feature type="region of interest" description="Disordered" evidence="1">
    <location>
        <begin position="34"/>
        <end position="54"/>
    </location>
</feature>
<keyword evidence="3" id="KW-1185">Reference proteome</keyword>
<dbReference type="GeneID" id="69033273"/>
<evidence type="ECO:0000313" key="3">
    <source>
        <dbReference type="Proteomes" id="UP000001631"/>
    </source>
</evidence>
<sequence length="106" mass="11981">MQARSATEVFGYRIAAKADEMGIFDALAFKGGTRVKSPGREKQSGRSWASQDLPPRRSYQWPTVALEVAFSESRERVKQDVRMMLRQPRHGEADFIFSRADLSSGK</sequence>
<dbReference type="EMBL" id="GG663363">
    <property type="protein sequence ID" value="EEH10801.1"/>
    <property type="molecule type" value="Genomic_DNA"/>
</dbReference>
<proteinExistence type="predicted"/>
<dbReference type="STRING" id="447093.C0NAW0"/>
<dbReference type="HOGENOM" id="CLU_2222438_0_0_1"/>
<evidence type="ECO:0000313" key="2">
    <source>
        <dbReference type="EMBL" id="EEH10801.1"/>
    </source>
</evidence>
<organism evidence="2 3">
    <name type="scientific">Ajellomyces capsulatus (strain G186AR / H82 / ATCC MYA-2454 / RMSCC 2432)</name>
    <name type="common">Darling's disease fungus</name>
    <name type="synonym">Histoplasma capsulatum</name>
    <dbReference type="NCBI Taxonomy" id="447093"/>
    <lineage>
        <taxon>Eukaryota</taxon>
        <taxon>Fungi</taxon>
        <taxon>Dikarya</taxon>
        <taxon>Ascomycota</taxon>
        <taxon>Pezizomycotina</taxon>
        <taxon>Eurotiomycetes</taxon>
        <taxon>Eurotiomycetidae</taxon>
        <taxon>Onygenales</taxon>
        <taxon>Ajellomycetaceae</taxon>
        <taxon>Histoplasma</taxon>
    </lineage>
</organism>
<accession>C0NAW0</accession>
<dbReference type="InParanoid" id="C0NAW0"/>
<dbReference type="Proteomes" id="UP000001631">
    <property type="component" value="Unassembled WGS sequence"/>
</dbReference>
<evidence type="ECO:0000256" key="1">
    <source>
        <dbReference type="SAM" id="MobiDB-lite"/>
    </source>
</evidence>